<accession>A0AA40HS16</accession>
<comment type="similarity">
    <text evidence="1">Belongs to the parathyroid hormone family.</text>
</comment>
<dbReference type="PIRSF" id="PIRSF001832">
    <property type="entry name" value="PTH"/>
    <property type="match status" value="1"/>
</dbReference>
<keyword evidence="1" id="KW-0732">Signal</keyword>
<dbReference type="PANTHER" id="PTHR10541:SF2">
    <property type="entry name" value="PARATHYROID HORMONE"/>
    <property type="match status" value="1"/>
</dbReference>
<dbReference type="GO" id="GO:0005179">
    <property type="term" value="F:hormone activity"/>
    <property type="evidence" value="ECO:0007669"/>
    <property type="project" value="UniProtKB-KW"/>
</dbReference>
<evidence type="ECO:0000313" key="2">
    <source>
        <dbReference type="EMBL" id="KAK1335931.1"/>
    </source>
</evidence>
<comment type="caution">
    <text evidence="2">The sequence shown here is derived from an EMBL/GenBank/DDBJ whole genome shotgun (WGS) entry which is preliminary data.</text>
</comment>
<dbReference type="AlphaFoldDB" id="A0AA40HS16"/>
<dbReference type="InterPro" id="IPR003625">
    <property type="entry name" value="PTH"/>
</dbReference>
<evidence type="ECO:0000256" key="1">
    <source>
        <dbReference type="PIRNR" id="PIRNR001832"/>
    </source>
</evidence>
<reference evidence="2" key="1">
    <citation type="submission" date="2023-06" db="EMBL/GenBank/DDBJ databases">
        <title>Reference genome for the Northern bat (Eptesicus nilssonii), a most northern bat species.</title>
        <authorList>
            <person name="Laine V.N."/>
            <person name="Pulliainen A.T."/>
            <person name="Lilley T.M."/>
        </authorList>
    </citation>
    <scope>NUCLEOTIDE SEQUENCE</scope>
    <source>
        <strain evidence="2">BLF_Eptnil</strain>
        <tissue evidence="2">Kidney</tissue>
    </source>
</reference>
<name>A0AA40HS16_CNENI</name>
<dbReference type="GO" id="GO:0031856">
    <property type="term" value="F:parathyroid hormone receptor binding"/>
    <property type="evidence" value="ECO:0007669"/>
    <property type="project" value="TreeGrafter"/>
</dbReference>
<keyword evidence="1" id="KW-0372">Hormone</keyword>
<feature type="signal peptide" evidence="1">
    <location>
        <begin position="1"/>
        <end position="25"/>
    </location>
</feature>
<dbReference type="GO" id="GO:0006874">
    <property type="term" value="P:intracellular calcium ion homeostasis"/>
    <property type="evidence" value="ECO:0007669"/>
    <property type="project" value="InterPro"/>
</dbReference>
<dbReference type="PANTHER" id="PTHR10541">
    <property type="entry name" value="PARATHYROID HORMONE"/>
    <property type="match status" value="1"/>
</dbReference>
<feature type="chain" id="PRO_5041501361" description="Parathyroid hormone" evidence="1">
    <location>
        <begin position="26"/>
        <end position="111"/>
    </location>
</feature>
<keyword evidence="3" id="KW-1185">Reference proteome</keyword>
<dbReference type="Proteomes" id="UP001177744">
    <property type="component" value="Unassembled WGS sequence"/>
</dbReference>
<evidence type="ECO:0000313" key="3">
    <source>
        <dbReference type="Proteomes" id="UP001177744"/>
    </source>
</evidence>
<proteinExistence type="inferred from homology"/>
<keyword evidence="1" id="KW-0964">Secreted</keyword>
<organism evidence="2 3">
    <name type="scientific">Cnephaeus nilssonii</name>
    <name type="common">Northern bat</name>
    <name type="synonym">Eptesicus nilssonii</name>
    <dbReference type="NCBI Taxonomy" id="3371016"/>
    <lineage>
        <taxon>Eukaryota</taxon>
        <taxon>Metazoa</taxon>
        <taxon>Chordata</taxon>
        <taxon>Craniata</taxon>
        <taxon>Vertebrata</taxon>
        <taxon>Euteleostomi</taxon>
        <taxon>Mammalia</taxon>
        <taxon>Eutheria</taxon>
        <taxon>Laurasiatheria</taxon>
        <taxon>Chiroptera</taxon>
        <taxon>Yangochiroptera</taxon>
        <taxon>Vespertilionidae</taxon>
        <taxon>Cnephaeus</taxon>
    </lineage>
</organism>
<dbReference type="GO" id="GO:0046326">
    <property type="term" value="P:positive regulation of D-glucose import"/>
    <property type="evidence" value="ECO:0007669"/>
    <property type="project" value="UniProtKB-UniRule"/>
</dbReference>
<dbReference type="GO" id="GO:0005615">
    <property type="term" value="C:extracellular space"/>
    <property type="evidence" value="ECO:0007669"/>
    <property type="project" value="TreeGrafter"/>
</dbReference>
<gene>
    <name evidence="2" type="ORF">QTO34_003730</name>
</gene>
<dbReference type="EMBL" id="JAULJE010000013">
    <property type="protein sequence ID" value="KAK1335931.1"/>
    <property type="molecule type" value="Genomic_DNA"/>
</dbReference>
<dbReference type="GO" id="GO:0007267">
    <property type="term" value="P:cell-cell signaling"/>
    <property type="evidence" value="ECO:0007669"/>
    <property type="project" value="TreeGrafter"/>
</dbReference>
<comment type="subcellular location">
    <subcellularLocation>
        <location evidence="1">Secreted</location>
    </subcellularLocation>
</comment>
<protein>
    <recommendedName>
        <fullName evidence="1">Parathyroid hormone</fullName>
        <shortName evidence="1">PTH</shortName>
    </recommendedName>
</protein>
<sequence>MMSAKDMIKVMIVMFAICFFAKSDGQPIKGKTVGEGQLLNKARKLLQKKEGQQLVQKLLDELNIFDSTAPKGEGSERSRRKEDNVLYERHQKSLAEADKAYLDVLTKVKSQ</sequence>
<comment type="function">
    <text evidence="1">Parathyroid hormone elevates calcium level by dissolving the salts in bone and preventing their renal excretion. Acts by binding to its receptor, PTH1R, activating G protein-coupled receptor signaling. Stimulates [1-14C]-2-deoxy-D-glucose (2DG) transport and glycogen synthesis in osteoblastic cells.</text>
</comment>